<reference evidence="2 3" key="1">
    <citation type="submission" date="2020-01" db="EMBL/GenBank/DDBJ databases">
        <title>Identification and distribution of gene clusters putatively required for synthesis of sphingolipid metabolism inhibitors in phylogenetically diverse species of the filamentous fungus Fusarium.</title>
        <authorList>
            <person name="Kim H.-S."/>
            <person name="Busman M."/>
            <person name="Brown D.W."/>
            <person name="Divon H."/>
            <person name="Uhlig S."/>
            <person name="Proctor R.H."/>
        </authorList>
    </citation>
    <scope>NUCLEOTIDE SEQUENCE [LARGE SCALE GENOMIC DNA]</scope>
    <source>
        <strain evidence="2 3">NRRL 20459</strain>
    </source>
</reference>
<sequence>MDDNASQQIPLYASNVGVQNWLPEPSKDPTPQLAVLRTYLPSDSHGGSDLDDLVKLLHSLLEQTWFLLYGSDGLDEHDTISDSSSSINELVECFEDISTYIDCLMDLSLAIENPVLDPEPTDPNLPASQSPETFDVSPHALAFCRKIRDRFPEVDRWLVERLGEANARRASALTEMRERREALTHLNAMISEKADWSVGGQEESCIQSESLFSNSQPRATETTRSTIPPGSIFDTSNPDYPRGPPSPRNPIRHAVRRPSGTLSIVSFASFSTKASAITEGRPRVPPLPEEALEGKTFSCLACCQEIHGGITRKNWNCTSDTKLYNSTLDWIDHEARHRPQGWQSSQCPFCDKKFPSVSLSSYYKHVANHLREISLTALPVPQSPESDAEDFDSVDEALSNNLEPDMDGASPSDPSENNEVESSLLFKDVHLIHDNGAGVHMAWEQSRWTDVASDFPAIHTWANLSISPRWKGRLINVMSVADEIRNSCTQSALDGKSYLPLDHLVDILSPDIVWQLLSDNFDRQQATLLKFEVLGDHASLVKTGSAPPRRRRIFAILILIQAIQRLQDFVMAGLDDKALPLMFEPKADPCLRDNTGHELPERFSLWPSTTTKDFCFYQDNVQSFNEYLRQSRADKILGTVKKELHSGHILHPQLAYKRGNDYFLLFPLATGNLLKFFEKRQANPSNSDDVLWFVYQCWVIVRCVRKIHHLDALTKNNGKVSGRCGKITLESILWFEDYEGQRDYLAMMDVTFIQPHPYPLESSEEQFTRTCRPPDLDLDEKMTPKYDMLALGCVLLELITWFLLGYKEFINFSNQRAEGDPGEMYKEDKFFTFLKPETLDNAPQKRTAVVKKEVLEWINKLHAAEYCNATLDALLDLIQHNMLVPDSHSRWSSELVDDNLRDLYHQELHSSTGNEVGRELDGRRISQLDVSEPLSNLTDRVKDKTNTDGSSAGLIPVDQSAAVNPQLLQAGRQTPRFRSGREYGNKAEVGLERDFGLY</sequence>
<dbReference type="AlphaFoldDB" id="A0A8H4KZ19"/>
<dbReference type="OrthoDB" id="5102121at2759"/>
<dbReference type="Gene3D" id="1.10.510.10">
    <property type="entry name" value="Transferase(Phosphotransferase) domain 1"/>
    <property type="match status" value="1"/>
</dbReference>
<feature type="region of interest" description="Disordered" evidence="1">
    <location>
        <begin position="399"/>
        <end position="419"/>
    </location>
</feature>
<comment type="caution">
    <text evidence="2">The sequence shown here is derived from an EMBL/GenBank/DDBJ whole genome shotgun (WGS) entry which is preliminary data.</text>
</comment>
<feature type="region of interest" description="Disordered" evidence="1">
    <location>
        <begin position="209"/>
        <end position="254"/>
    </location>
</feature>
<dbReference type="PANTHER" id="PTHR35391">
    <property type="entry name" value="C2H2-TYPE DOMAIN-CONTAINING PROTEIN-RELATED"/>
    <property type="match status" value="1"/>
</dbReference>
<evidence type="ECO:0000313" key="3">
    <source>
        <dbReference type="Proteomes" id="UP000554235"/>
    </source>
</evidence>
<accession>A0A8H4KZ19</accession>
<dbReference type="InterPro" id="IPR011009">
    <property type="entry name" value="Kinase-like_dom_sf"/>
</dbReference>
<evidence type="ECO:0000313" key="2">
    <source>
        <dbReference type="EMBL" id="KAF4459336.1"/>
    </source>
</evidence>
<protein>
    <submittedName>
        <fullName evidence="2">Serine threonine kinase</fullName>
    </submittedName>
</protein>
<proteinExistence type="predicted"/>
<feature type="compositionally biased region" description="Polar residues" evidence="1">
    <location>
        <begin position="209"/>
        <end position="238"/>
    </location>
</feature>
<dbReference type="GO" id="GO:0016301">
    <property type="term" value="F:kinase activity"/>
    <property type="evidence" value="ECO:0007669"/>
    <property type="project" value="UniProtKB-KW"/>
</dbReference>
<dbReference type="SUPFAM" id="SSF56112">
    <property type="entry name" value="Protein kinase-like (PK-like)"/>
    <property type="match status" value="1"/>
</dbReference>
<keyword evidence="2" id="KW-0418">Kinase</keyword>
<dbReference type="Proteomes" id="UP000554235">
    <property type="component" value="Unassembled WGS sequence"/>
</dbReference>
<gene>
    <name evidence="2" type="ORF">FALBO_13905</name>
</gene>
<organism evidence="2 3">
    <name type="scientific">Fusarium albosuccineum</name>
    <dbReference type="NCBI Taxonomy" id="1237068"/>
    <lineage>
        <taxon>Eukaryota</taxon>
        <taxon>Fungi</taxon>
        <taxon>Dikarya</taxon>
        <taxon>Ascomycota</taxon>
        <taxon>Pezizomycotina</taxon>
        <taxon>Sordariomycetes</taxon>
        <taxon>Hypocreomycetidae</taxon>
        <taxon>Hypocreales</taxon>
        <taxon>Nectriaceae</taxon>
        <taxon>Fusarium</taxon>
        <taxon>Fusarium decemcellulare species complex</taxon>
    </lineage>
</organism>
<name>A0A8H4KZ19_9HYPO</name>
<dbReference type="EMBL" id="JAADYS010002196">
    <property type="protein sequence ID" value="KAF4459336.1"/>
    <property type="molecule type" value="Genomic_DNA"/>
</dbReference>
<evidence type="ECO:0000256" key="1">
    <source>
        <dbReference type="SAM" id="MobiDB-lite"/>
    </source>
</evidence>
<keyword evidence="3" id="KW-1185">Reference proteome</keyword>
<dbReference type="PANTHER" id="PTHR35391:SF7">
    <property type="entry name" value="C2H2-TYPE DOMAIN-CONTAINING PROTEIN"/>
    <property type="match status" value="1"/>
</dbReference>
<keyword evidence="2" id="KW-0808">Transferase</keyword>